<protein>
    <submittedName>
        <fullName evidence="1">31377_t:CDS:1</fullName>
    </submittedName>
</protein>
<dbReference type="EMBL" id="CAJVQB010060541">
    <property type="protein sequence ID" value="CAG8839495.1"/>
    <property type="molecule type" value="Genomic_DNA"/>
</dbReference>
<feature type="non-terminal residue" evidence="1">
    <location>
        <position position="1"/>
    </location>
</feature>
<evidence type="ECO:0000313" key="1">
    <source>
        <dbReference type="EMBL" id="CAG8839495.1"/>
    </source>
</evidence>
<accession>A0ABN7WUJ4</accession>
<dbReference type="SUPFAM" id="SSF47769">
    <property type="entry name" value="SAM/Pointed domain"/>
    <property type="match status" value="1"/>
</dbReference>
<dbReference type="Proteomes" id="UP000789901">
    <property type="component" value="Unassembled WGS sequence"/>
</dbReference>
<gene>
    <name evidence="1" type="ORF">GMARGA_LOCUS34475</name>
</gene>
<comment type="caution">
    <text evidence="1">The sequence shown here is derived from an EMBL/GenBank/DDBJ whole genome shotgun (WGS) entry which is preliminary data.</text>
</comment>
<reference evidence="1 2" key="1">
    <citation type="submission" date="2021-06" db="EMBL/GenBank/DDBJ databases">
        <authorList>
            <person name="Kallberg Y."/>
            <person name="Tangrot J."/>
            <person name="Rosling A."/>
        </authorList>
    </citation>
    <scope>NUCLEOTIDE SEQUENCE [LARGE SCALE GENOMIC DNA]</scope>
    <source>
        <strain evidence="1 2">120-4 pot B 10/14</strain>
    </source>
</reference>
<dbReference type="InterPro" id="IPR013761">
    <property type="entry name" value="SAM/pointed_sf"/>
</dbReference>
<evidence type="ECO:0000313" key="2">
    <source>
        <dbReference type="Proteomes" id="UP000789901"/>
    </source>
</evidence>
<sequence>GCKKTEDLINFLREQEDLGLEDHHFEIFRKEAINGLALLKLNVDKLMQASLGIGPAKNIAEFILDIKGED</sequence>
<keyword evidence="2" id="KW-1185">Reference proteome</keyword>
<name>A0ABN7WUJ4_GIGMA</name>
<organism evidence="1 2">
    <name type="scientific">Gigaspora margarita</name>
    <dbReference type="NCBI Taxonomy" id="4874"/>
    <lineage>
        <taxon>Eukaryota</taxon>
        <taxon>Fungi</taxon>
        <taxon>Fungi incertae sedis</taxon>
        <taxon>Mucoromycota</taxon>
        <taxon>Glomeromycotina</taxon>
        <taxon>Glomeromycetes</taxon>
        <taxon>Diversisporales</taxon>
        <taxon>Gigasporaceae</taxon>
        <taxon>Gigaspora</taxon>
    </lineage>
</organism>
<dbReference type="Gene3D" id="1.10.150.50">
    <property type="entry name" value="Transcription Factor, Ets-1"/>
    <property type="match status" value="1"/>
</dbReference>
<proteinExistence type="predicted"/>